<dbReference type="SUPFAM" id="SSF51735">
    <property type="entry name" value="NAD(P)-binding Rossmann-fold domains"/>
    <property type="match status" value="1"/>
</dbReference>
<dbReference type="GO" id="GO:0047126">
    <property type="term" value="F:N5-(carboxyethyl)ornithine synthase activity"/>
    <property type="evidence" value="ECO:0007669"/>
    <property type="project" value="InterPro"/>
</dbReference>
<feature type="domain" description="Alanine dehydrogenase/pyridine nucleotide transhydrogenase NAD(H)-binding" evidence="2">
    <location>
        <begin position="140"/>
        <end position="259"/>
    </location>
</feature>
<dbReference type="SMART" id="SM01003">
    <property type="entry name" value="AlaDh_PNT_N"/>
    <property type="match status" value="1"/>
</dbReference>
<evidence type="ECO:0000259" key="2">
    <source>
        <dbReference type="SMART" id="SM01002"/>
    </source>
</evidence>
<organism evidence="4 5">
    <name type="scientific">Olsenella profusa F0195</name>
    <dbReference type="NCBI Taxonomy" id="1125712"/>
    <lineage>
        <taxon>Bacteria</taxon>
        <taxon>Bacillati</taxon>
        <taxon>Actinomycetota</taxon>
        <taxon>Coriobacteriia</taxon>
        <taxon>Coriobacteriales</taxon>
        <taxon>Atopobiaceae</taxon>
        <taxon>Olsenella</taxon>
    </lineage>
</organism>
<dbReference type="eggNOG" id="COG0686">
    <property type="taxonomic scope" value="Bacteria"/>
</dbReference>
<dbReference type="AlphaFoldDB" id="U2TXT8"/>
<dbReference type="STRING" id="1125712.HMPREF1316_2216"/>
<dbReference type="InterPro" id="IPR007886">
    <property type="entry name" value="AlaDH/PNT_N"/>
</dbReference>
<evidence type="ECO:0000313" key="4">
    <source>
        <dbReference type="EMBL" id="ERL10818.1"/>
    </source>
</evidence>
<gene>
    <name evidence="4" type="ORF">HMPREF1316_2216</name>
</gene>
<protein>
    <submittedName>
        <fullName evidence="4">Alanine dehydrogenase/PNT, N-terminal domain protein</fullName>
    </submittedName>
</protein>
<dbReference type="PANTHER" id="PTHR42795:SF1">
    <property type="entry name" value="ALANINE DEHYDROGENASE"/>
    <property type="match status" value="1"/>
</dbReference>
<dbReference type="PANTHER" id="PTHR42795">
    <property type="entry name" value="ALANINE DEHYDROGENASE"/>
    <property type="match status" value="1"/>
</dbReference>
<dbReference type="Proteomes" id="UP000016638">
    <property type="component" value="Unassembled WGS sequence"/>
</dbReference>
<feature type="domain" description="Alanine dehydrogenase/pyridine nucleotide transhydrogenase N-terminal" evidence="3">
    <location>
        <begin position="4"/>
        <end position="132"/>
    </location>
</feature>
<accession>U2TXT8</accession>
<dbReference type="GO" id="GO:0000286">
    <property type="term" value="F:alanine dehydrogenase activity"/>
    <property type="evidence" value="ECO:0007669"/>
    <property type="project" value="TreeGrafter"/>
</dbReference>
<keyword evidence="5" id="KW-1185">Reference proteome</keyword>
<evidence type="ECO:0000259" key="3">
    <source>
        <dbReference type="SMART" id="SM01003"/>
    </source>
</evidence>
<keyword evidence="1" id="KW-0560">Oxidoreductase</keyword>
<dbReference type="InterPro" id="IPR036291">
    <property type="entry name" value="NAD(P)-bd_dom_sf"/>
</dbReference>
<dbReference type="OrthoDB" id="9804592at2"/>
<dbReference type="Gene3D" id="3.40.50.720">
    <property type="entry name" value="NAD(P)-binding Rossmann-like Domain"/>
    <property type="match status" value="3"/>
</dbReference>
<name>U2TXT8_9ACTN</name>
<dbReference type="PATRIC" id="fig|1125712.3.peg.66"/>
<dbReference type="Pfam" id="PF01262">
    <property type="entry name" value="AlaDh_PNT_C"/>
    <property type="match status" value="1"/>
</dbReference>
<dbReference type="RefSeq" id="WP_021724905.1">
    <property type="nucleotide sequence ID" value="NZ_AWEZ01000004.1"/>
</dbReference>
<dbReference type="CDD" id="cd12181">
    <property type="entry name" value="ceo_syn"/>
    <property type="match status" value="1"/>
</dbReference>
<dbReference type="EMBL" id="AWEZ01000004">
    <property type="protein sequence ID" value="ERL10818.1"/>
    <property type="molecule type" value="Genomic_DNA"/>
</dbReference>
<dbReference type="Pfam" id="PF05222">
    <property type="entry name" value="AlaDh_PNT_N"/>
    <property type="match status" value="1"/>
</dbReference>
<evidence type="ECO:0000256" key="1">
    <source>
        <dbReference type="ARBA" id="ARBA00023002"/>
    </source>
</evidence>
<evidence type="ECO:0000313" key="5">
    <source>
        <dbReference type="Proteomes" id="UP000016638"/>
    </source>
</evidence>
<reference evidence="4 5" key="1">
    <citation type="submission" date="2013-08" db="EMBL/GenBank/DDBJ databases">
        <authorList>
            <person name="Durkin A.S."/>
            <person name="Haft D.R."/>
            <person name="McCorrison J."/>
            <person name="Torralba M."/>
            <person name="Gillis M."/>
            <person name="Haft D.H."/>
            <person name="Methe B."/>
            <person name="Sutton G."/>
            <person name="Nelson K.E."/>
        </authorList>
    </citation>
    <scope>NUCLEOTIDE SEQUENCE [LARGE SCALE GENOMIC DNA]</scope>
    <source>
        <strain evidence="4 5">F0195</strain>
    </source>
</reference>
<sequence length="317" mass="34450">MSIGFPIPSKEHESRRALLPSDLAVIERPQDLVFERGYGDILGITDERYTRTGARTGSRTEVLACASIVDPKVGDADYLGSLAPGTTIFGWVHAAENPEVADALTKGGLTAYAWEHLYEDGRHVFWRNNQLAGEAAVLHAFLCQGRMPQGQRVAVIGRGDTALGAIGVLEGLSANVTVYQRRTEALLRKELPSFDVVVNCVMWDLTRTDHILSRDDVARMRPGSLIIDVSCDEAGAIETSHPTTIDHPTYTVEGILHYAVDHTPSLVYGTASEAISAAVARYVNELSRGRHSKALEGGLIVRDGVPVRRRTPRSAGN</sequence>
<dbReference type="SUPFAM" id="SSF52283">
    <property type="entry name" value="Formate/glycerate dehydrogenase catalytic domain-like"/>
    <property type="match status" value="1"/>
</dbReference>
<dbReference type="InterPro" id="IPR046951">
    <property type="entry name" value="CEOS"/>
</dbReference>
<dbReference type="GO" id="GO:0005886">
    <property type="term" value="C:plasma membrane"/>
    <property type="evidence" value="ECO:0007669"/>
    <property type="project" value="TreeGrafter"/>
</dbReference>
<dbReference type="GO" id="GO:0006524">
    <property type="term" value="P:alanine catabolic process"/>
    <property type="evidence" value="ECO:0007669"/>
    <property type="project" value="TreeGrafter"/>
</dbReference>
<dbReference type="SMART" id="SM01002">
    <property type="entry name" value="AlaDh_PNT_C"/>
    <property type="match status" value="1"/>
</dbReference>
<proteinExistence type="predicted"/>
<dbReference type="InterPro" id="IPR007698">
    <property type="entry name" value="AlaDH/PNT_NAD(H)-bd"/>
</dbReference>
<comment type="caution">
    <text evidence="4">The sequence shown here is derived from an EMBL/GenBank/DDBJ whole genome shotgun (WGS) entry which is preliminary data.</text>
</comment>